<feature type="region of interest" description="Disordered" evidence="1">
    <location>
        <begin position="51"/>
        <end position="82"/>
    </location>
</feature>
<feature type="compositionally biased region" description="Low complexity" evidence="1">
    <location>
        <begin position="161"/>
        <end position="171"/>
    </location>
</feature>
<organism evidence="2 3">
    <name type="scientific">Tilletia controversa</name>
    <name type="common">dwarf bunt fungus</name>
    <dbReference type="NCBI Taxonomy" id="13291"/>
    <lineage>
        <taxon>Eukaryota</taxon>
        <taxon>Fungi</taxon>
        <taxon>Dikarya</taxon>
        <taxon>Basidiomycota</taxon>
        <taxon>Ustilaginomycotina</taxon>
        <taxon>Exobasidiomycetes</taxon>
        <taxon>Tilletiales</taxon>
        <taxon>Tilletiaceae</taxon>
        <taxon>Tilletia</taxon>
    </lineage>
</organism>
<comment type="caution">
    <text evidence="2">The sequence shown here is derived from an EMBL/GenBank/DDBJ whole genome shotgun (WGS) entry which is preliminary data.</text>
</comment>
<evidence type="ECO:0000313" key="3">
    <source>
        <dbReference type="Proteomes" id="UP000077684"/>
    </source>
</evidence>
<dbReference type="Proteomes" id="UP000077684">
    <property type="component" value="Unassembled WGS sequence"/>
</dbReference>
<reference evidence="2" key="1">
    <citation type="submission" date="2016-04" db="EMBL/GenBank/DDBJ databases">
        <authorList>
            <person name="Nguyen H.D."/>
            <person name="Samba Siva P."/>
            <person name="Cullis J."/>
            <person name="Levesque C.A."/>
            <person name="Hambleton S."/>
        </authorList>
    </citation>
    <scope>NUCLEOTIDE SEQUENCE</scope>
    <source>
        <strain evidence="2">DAOMC 236426</strain>
    </source>
</reference>
<evidence type="ECO:0000256" key="1">
    <source>
        <dbReference type="SAM" id="MobiDB-lite"/>
    </source>
</evidence>
<gene>
    <name evidence="2" type="ORF">A4X06_0g2947</name>
</gene>
<reference evidence="2" key="2">
    <citation type="journal article" date="2019" name="IMA Fungus">
        <title>Genome sequencing and comparison of five Tilletia species to identify candidate genes for the detection of regulated species infecting wheat.</title>
        <authorList>
            <person name="Nguyen H.D.T."/>
            <person name="Sultana T."/>
            <person name="Kesanakurti P."/>
            <person name="Hambleton S."/>
        </authorList>
    </citation>
    <scope>NUCLEOTIDE SEQUENCE</scope>
    <source>
        <strain evidence="2">DAOMC 236426</strain>
    </source>
</reference>
<name>A0A8X7MUY1_9BASI</name>
<protein>
    <submittedName>
        <fullName evidence="2">Uncharacterized protein</fullName>
    </submittedName>
</protein>
<keyword evidence="3" id="KW-1185">Reference proteome</keyword>
<sequence>MAWLPASELPTISSSPSSSGVVQHVHPVLAFSFGKDLFFLHLVKGRRQIHRAGAGRAGTSNSRASRRSQANGGSPDSSLADTSVSYEDHLGLQEEMALVHTRTIADLQWLNPDLLLILDAEGLNLLDLRVRRRTERQRLPDFKAVTQRWDTEGVSHPVRPPAASHSPGSPALGKRDQPSSTASPVESVH</sequence>
<accession>A0A8X7MUY1</accession>
<evidence type="ECO:0000313" key="2">
    <source>
        <dbReference type="EMBL" id="KAE8250051.1"/>
    </source>
</evidence>
<feature type="compositionally biased region" description="Polar residues" evidence="1">
    <location>
        <begin position="178"/>
        <end position="189"/>
    </location>
</feature>
<feature type="region of interest" description="Disordered" evidence="1">
    <location>
        <begin position="150"/>
        <end position="189"/>
    </location>
</feature>
<dbReference type="EMBL" id="LWDE02000249">
    <property type="protein sequence ID" value="KAE8250051.1"/>
    <property type="molecule type" value="Genomic_DNA"/>
</dbReference>
<dbReference type="AlphaFoldDB" id="A0A8X7MUY1"/>
<feature type="region of interest" description="Disordered" evidence="1">
    <location>
        <begin position="1"/>
        <end position="20"/>
    </location>
</feature>
<proteinExistence type="predicted"/>
<feature type="compositionally biased region" description="Low complexity" evidence="1">
    <location>
        <begin position="60"/>
        <end position="74"/>
    </location>
</feature>